<dbReference type="OrthoDB" id="9803702at2"/>
<dbReference type="GO" id="GO:0016740">
    <property type="term" value="F:transferase activity"/>
    <property type="evidence" value="ECO:0007669"/>
    <property type="project" value="UniProtKB-KW"/>
</dbReference>
<reference evidence="2 3" key="1">
    <citation type="submission" date="2017-03" db="EMBL/GenBank/DDBJ databases">
        <title>Genome Sequence of Roseovarius mucosus strain SMR3 Isolated from a culture of the Diatom Skeletonema marinoi.</title>
        <authorList>
            <person name="Topel M."/>
            <person name="Pinder M."/>
            <person name="Johansson O.N."/>
            <person name="Kourtchenko O."/>
            <person name="Godhe A."/>
            <person name="Clarke A.K."/>
        </authorList>
    </citation>
    <scope>NUCLEOTIDE SEQUENCE [LARGE SCALE GENOMIC DNA]</scope>
    <source>
        <strain evidence="2 3">SMR3</strain>
    </source>
</reference>
<evidence type="ECO:0000259" key="1">
    <source>
        <dbReference type="Pfam" id="PF10090"/>
    </source>
</evidence>
<dbReference type="Proteomes" id="UP000192273">
    <property type="component" value="Chromosome"/>
</dbReference>
<gene>
    <name evidence="2" type="ORF">ROSMUCSMR3_00367</name>
</gene>
<dbReference type="RefSeq" id="WP_081506257.1">
    <property type="nucleotide sequence ID" value="NZ_CP020474.1"/>
</dbReference>
<sequence length="199" mass="21284">MPQHTHALGALIASRICHDLVSPLGAIGNGLELMGLSGTMEGPEMALIAASAAQALARVRLFRLAFGQAEDDHVTRAEELRDILGTLHAGGRITLTLQITAPLPRPMAQILLLGLLCVEQALPQGGQLAVSQTPEGWQIVATAARLAPDVDLWRALCAEGPWPRPTPAQVHFQLLHHCLAAQGATLQRQLTDTEFRVTL</sequence>
<name>A0A1V0RJC0_9RHOB</name>
<accession>A0A1V0RJC0</accession>
<dbReference type="AlphaFoldDB" id="A0A1V0RJC0"/>
<evidence type="ECO:0000313" key="3">
    <source>
        <dbReference type="Proteomes" id="UP000192273"/>
    </source>
</evidence>
<dbReference type="Gene3D" id="1.10.287.130">
    <property type="match status" value="1"/>
</dbReference>
<dbReference type="Pfam" id="PF10090">
    <property type="entry name" value="HPTransfase"/>
    <property type="match status" value="1"/>
</dbReference>
<dbReference type="InterPro" id="IPR018762">
    <property type="entry name" value="ChpT_C"/>
</dbReference>
<keyword evidence="2" id="KW-0808">Transferase</keyword>
<organism evidence="2 3">
    <name type="scientific">Roseovarius mucosus</name>
    <dbReference type="NCBI Taxonomy" id="215743"/>
    <lineage>
        <taxon>Bacteria</taxon>
        <taxon>Pseudomonadati</taxon>
        <taxon>Pseudomonadota</taxon>
        <taxon>Alphaproteobacteria</taxon>
        <taxon>Rhodobacterales</taxon>
        <taxon>Roseobacteraceae</taxon>
        <taxon>Roseovarius</taxon>
    </lineage>
</organism>
<dbReference type="Gene3D" id="3.30.565.10">
    <property type="entry name" value="Histidine kinase-like ATPase, C-terminal domain"/>
    <property type="match status" value="1"/>
</dbReference>
<dbReference type="KEGG" id="rmm:ROSMUCSMR3_00367"/>
<dbReference type="InterPro" id="IPR036890">
    <property type="entry name" value="HATPase_C_sf"/>
</dbReference>
<keyword evidence="3" id="KW-1185">Reference proteome</keyword>
<proteinExistence type="predicted"/>
<protein>
    <submittedName>
        <fullName evidence="2">Histidine phosphotransferase</fullName>
    </submittedName>
</protein>
<evidence type="ECO:0000313" key="2">
    <source>
        <dbReference type="EMBL" id="ARE81873.1"/>
    </source>
</evidence>
<dbReference type="EMBL" id="CP020474">
    <property type="protein sequence ID" value="ARE81873.1"/>
    <property type="molecule type" value="Genomic_DNA"/>
</dbReference>
<feature type="domain" description="Histidine phosphotransferase ChpT C-terminal" evidence="1">
    <location>
        <begin position="78"/>
        <end position="192"/>
    </location>
</feature>